<dbReference type="Proteomes" id="UP000594468">
    <property type="component" value="Chromosome"/>
</dbReference>
<evidence type="ECO:0000259" key="1">
    <source>
        <dbReference type="Pfam" id="PF01261"/>
    </source>
</evidence>
<accession>A0A7S8E792</accession>
<dbReference type="PANTHER" id="PTHR12110">
    <property type="entry name" value="HYDROXYPYRUVATE ISOMERASE"/>
    <property type="match status" value="1"/>
</dbReference>
<dbReference type="InterPro" id="IPR036237">
    <property type="entry name" value="Xyl_isomerase-like_sf"/>
</dbReference>
<proteinExistence type="predicted"/>
<keyword evidence="3" id="KW-1185">Reference proteome</keyword>
<dbReference type="InterPro" id="IPR050312">
    <property type="entry name" value="IolE/XylAMocC-like"/>
</dbReference>
<dbReference type="PANTHER" id="PTHR12110:SF21">
    <property type="entry name" value="XYLOSE ISOMERASE-LIKE TIM BARREL DOMAIN-CONTAINING PROTEIN"/>
    <property type="match status" value="1"/>
</dbReference>
<dbReference type="GO" id="GO:0016853">
    <property type="term" value="F:isomerase activity"/>
    <property type="evidence" value="ECO:0007669"/>
    <property type="project" value="UniProtKB-KW"/>
</dbReference>
<keyword evidence="2" id="KW-0413">Isomerase</keyword>
<sequence>MARPVTLFTGQWADLPLETLAEKAASFGYDGLELACWGDHFEVDKALSQDGYIQSRHDILEKNGLKCYAISNHLVGQCVADAIIDERHKDLLSKRLWGDGDPEGVRQRAAEEIKNTARAAKEMGVEVVPGFTGSPVWHLLYRFPPTTDEMVDAGYREFADRWNPILDVFDEVGVKFALEAHPAEIAYDIYTAQKTLEALDYRPAFGFNFDPSHFIHQLFDPVAFINEFADRIYHVHVKDSKVRLNGHSSILGSHLNFGDYRRGWDFVSPGHGDLDMDALVRALNRINYTGPLSVEWEDSGMDREFGATEAAAFVKKNDFTASTTAFDSAFASDD</sequence>
<dbReference type="InterPro" id="IPR013022">
    <property type="entry name" value="Xyl_isomerase-like_TIM-brl"/>
</dbReference>
<dbReference type="EMBL" id="CP062983">
    <property type="protein sequence ID" value="QPC81654.1"/>
    <property type="molecule type" value="Genomic_DNA"/>
</dbReference>
<dbReference type="SUPFAM" id="SSF51658">
    <property type="entry name" value="Xylose isomerase-like"/>
    <property type="match status" value="1"/>
</dbReference>
<dbReference type="Gene3D" id="3.20.20.150">
    <property type="entry name" value="Divalent-metal-dependent TIM barrel enzymes"/>
    <property type="match status" value="1"/>
</dbReference>
<protein>
    <submittedName>
        <fullName evidence="2">Sugar phosphate isomerase/epimerase</fullName>
    </submittedName>
</protein>
<evidence type="ECO:0000313" key="3">
    <source>
        <dbReference type="Proteomes" id="UP000594468"/>
    </source>
</evidence>
<organism evidence="2 3">
    <name type="scientific">Phototrophicus methaneseepsis</name>
    <dbReference type="NCBI Taxonomy" id="2710758"/>
    <lineage>
        <taxon>Bacteria</taxon>
        <taxon>Bacillati</taxon>
        <taxon>Chloroflexota</taxon>
        <taxon>Candidatus Thermofontia</taxon>
        <taxon>Phototrophicales</taxon>
        <taxon>Phototrophicaceae</taxon>
        <taxon>Phototrophicus</taxon>
    </lineage>
</organism>
<dbReference type="AlphaFoldDB" id="A0A7S8E792"/>
<gene>
    <name evidence="2" type="ORF">G4Y79_18460</name>
</gene>
<dbReference type="KEGG" id="pmet:G4Y79_18460"/>
<evidence type="ECO:0000313" key="2">
    <source>
        <dbReference type="EMBL" id="QPC81654.1"/>
    </source>
</evidence>
<feature type="domain" description="Xylose isomerase-like TIM barrel" evidence="1">
    <location>
        <begin position="22"/>
        <end position="316"/>
    </location>
</feature>
<dbReference type="Pfam" id="PF01261">
    <property type="entry name" value="AP_endonuc_2"/>
    <property type="match status" value="1"/>
</dbReference>
<dbReference type="RefSeq" id="WP_195169725.1">
    <property type="nucleotide sequence ID" value="NZ_CP062983.1"/>
</dbReference>
<reference evidence="2 3" key="1">
    <citation type="submission" date="2020-02" db="EMBL/GenBank/DDBJ databases">
        <authorList>
            <person name="Zheng R.K."/>
            <person name="Sun C.M."/>
        </authorList>
    </citation>
    <scope>NUCLEOTIDE SEQUENCE [LARGE SCALE GENOMIC DNA]</scope>
    <source>
        <strain evidence="3">rifampicinis</strain>
    </source>
</reference>
<name>A0A7S8E792_9CHLR</name>